<gene>
    <name evidence="1" type="ORF">UFOPK2872_00983</name>
</gene>
<accession>A0A6J6V6Q1</accession>
<dbReference type="AlphaFoldDB" id="A0A6J6V6Q1"/>
<organism evidence="1">
    <name type="scientific">freshwater metagenome</name>
    <dbReference type="NCBI Taxonomy" id="449393"/>
    <lineage>
        <taxon>unclassified sequences</taxon>
        <taxon>metagenomes</taxon>
        <taxon>ecological metagenomes</taxon>
    </lineage>
</organism>
<reference evidence="1" key="1">
    <citation type="submission" date="2020-05" db="EMBL/GenBank/DDBJ databases">
        <authorList>
            <person name="Chiriac C."/>
            <person name="Salcher M."/>
            <person name="Ghai R."/>
            <person name="Kavagutti S V."/>
        </authorList>
    </citation>
    <scope>NUCLEOTIDE SEQUENCE</scope>
</reference>
<sequence length="108" mass="11872">MFCAGTNVGQVDARTRTALEDDSFFAVPIQDAVHGVFGGENETSACLLWHTWHTNVEPHWRVECCALRHQNEFEFVAECFGLFGVGEVATLDAPVGNGVRYAVDDLAQ</sequence>
<proteinExistence type="predicted"/>
<protein>
    <submittedName>
        <fullName evidence="1">Unannotated protein</fullName>
    </submittedName>
</protein>
<dbReference type="EMBL" id="CAEZZM010000129">
    <property type="protein sequence ID" value="CAB4767882.1"/>
    <property type="molecule type" value="Genomic_DNA"/>
</dbReference>
<evidence type="ECO:0000313" key="1">
    <source>
        <dbReference type="EMBL" id="CAB4767882.1"/>
    </source>
</evidence>
<name>A0A6J6V6Q1_9ZZZZ</name>